<dbReference type="EMBL" id="CP020715">
    <property type="protein sequence ID" value="ARJ06124.1"/>
    <property type="molecule type" value="Genomic_DNA"/>
</dbReference>
<dbReference type="STRING" id="1619308.B5808_13490"/>
<accession>A0A1X9LLS0</accession>
<dbReference type="KEGG" id="cphy:B5808_13490"/>
<organism evidence="1 2">
    <name type="scientific">Cnuibacter physcomitrellae</name>
    <dbReference type="NCBI Taxonomy" id="1619308"/>
    <lineage>
        <taxon>Bacteria</taxon>
        <taxon>Bacillati</taxon>
        <taxon>Actinomycetota</taxon>
        <taxon>Actinomycetes</taxon>
        <taxon>Micrococcales</taxon>
        <taxon>Microbacteriaceae</taxon>
        <taxon>Cnuibacter</taxon>
    </lineage>
</organism>
<gene>
    <name evidence="1" type="ORF">B5808_13490</name>
</gene>
<dbReference type="AlphaFoldDB" id="A0A1X9LLS0"/>
<keyword evidence="2" id="KW-1185">Reference proteome</keyword>
<evidence type="ECO:0000313" key="2">
    <source>
        <dbReference type="Proteomes" id="UP000192775"/>
    </source>
</evidence>
<sequence length="77" mass="8686">MSDSVTRYGRYKFGSDTAMPVIREVYAGAGGWKDFREAGLKLNRGTATELRAEGITMVRVRWRLKTVEISLLRYLGG</sequence>
<protein>
    <submittedName>
        <fullName evidence="1">Uncharacterized protein</fullName>
    </submittedName>
</protein>
<reference evidence="1 2" key="1">
    <citation type="submission" date="2017-04" db="EMBL/GenBank/DDBJ databases">
        <authorList>
            <person name="Afonso C.L."/>
            <person name="Miller P.J."/>
            <person name="Scott M.A."/>
            <person name="Spackman E."/>
            <person name="Goraichik I."/>
            <person name="Dimitrov K.M."/>
            <person name="Suarez D.L."/>
            <person name="Swayne D.E."/>
        </authorList>
    </citation>
    <scope>NUCLEOTIDE SEQUENCE [LARGE SCALE GENOMIC DNA]</scope>
    <source>
        <strain evidence="2">XA(T)</strain>
    </source>
</reference>
<evidence type="ECO:0000313" key="1">
    <source>
        <dbReference type="EMBL" id="ARJ06124.1"/>
    </source>
</evidence>
<proteinExistence type="predicted"/>
<dbReference type="RefSeq" id="WP_085020262.1">
    <property type="nucleotide sequence ID" value="NZ_BMHD01000001.1"/>
</dbReference>
<dbReference type="Proteomes" id="UP000192775">
    <property type="component" value="Chromosome"/>
</dbReference>
<name>A0A1X9LLS0_9MICO</name>